<dbReference type="PROSITE" id="PS50109">
    <property type="entry name" value="HIS_KIN"/>
    <property type="match status" value="1"/>
</dbReference>
<keyword evidence="6" id="KW-0802">TPR repeat</keyword>
<sequence>MKKLVSIFSLLVLWGALCYGQIENIRKLQKQLPFINDSLRYVDALNRLAMLSYENNVDSTFFYTEKARNIASRLRYAKGLADAANNLGIVYDMKGNLQLALRYYNNAYNRYQNIHDTANMVEAVMNIAMVYQELGRNQKAINEYKKAIATGSNLSRDSILSILYYNYLIQYRGSIPADSIPFYLNKAKGIATKYKDRRVLLAIEQLTADTYIKDNQHDKGITLLKQAASDAIKSKLYYMSLDILIELGDLYAPTDSATAVSYYKEGLNITEQKEYRVYNELISKKLYNFYASKNDIKQAFYYSRKLIELHEEQEKVDNASGVDFIEYALKDQQLESARVQSKYELWFLFLAVLVCMLTIIILLVLWRSWKQLRKTSGALRLQFDQSEDTMEALEVMNKNYARLIKVVAHDLRNPISAINSISDMLEPDEKLPADMKELMGLIRISSKNSIDLINDLLQTDFDQEQHFKMEVLNIDELLGECLSLLNFRAKDKNQQLILNAKAGVNIIGDREKLWRVINNLVVNAMKFSPEEGEIYVESTLSGNNVIIAVKDTGMGIPADIQSKVFDPFTTAKRNGTNGEQPFGLGLFISKQIVDAHKGKIWLESETEKGSVFYVELPALEK</sequence>
<dbReference type="SMART" id="SM00028">
    <property type="entry name" value="TPR"/>
    <property type="match status" value="2"/>
</dbReference>
<dbReference type="SUPFAM" id="SSF55874">
    <property type="entry name" value="ATPase domain of HSP90 chaperone/DNA topoisomerase II/histidine kinase"/>
    <property type="match status" value="1"/>
</dbReference>
<evidence type="ECO:0000256" key="2">
    <source>
        <dbReference type="ARBA" id="ARBA00012438"/>
    </source>
</evidence>
<dbReference type="GO" id="GO:0009927">
    <property type="term" value="F:histidine phosphotransfer kinase activity"/>
    <property type="evidence" value="ECO:0007669"/>
    <property type="project" value="TreeGrafter"/>
</dbReference>
<dbReference type="PANTHER" id="PTHR43047:SF72">
    <property type="entry name" value="OSMOSENSING HISTIDINE PROTEIN KINASE SLN1"/>
    <property type="match status" value="1"/>
</dbReference>
<dbReference type="Gene3D" id="1.25.40.10">
    <property type="entry name" value="Tetratricopeptide repeat domain"/>
    <property type="match status" value="1"/>
</dbReference>
<dbReference type="Proteomes" id="UP000317010">
    <property type="component" value="Unassembled WGS sequence"/>
</dbReference>
<dbReference type="GO" id="GO:0005886">
    <property type="term" value="C:plasma membrane"/>
    <property type="evidence" value="ECO:0007669"/>
    <property type="project" value="TreeGrafter"/>
</dbReference>
<comment type="catalytic activity">
    <reaction evidence="1">
        <text>ATP + protein L-histidine = ADP + protein N-phospho-L-histidine.</text>
        <dbReference type="EC" id="2.7.13.3"/>
    </reaction>
</comment>
<dbReference type="OrthoDB" id="1301080at2"/>
<evidence type="ECO:0000256" key="5">
    <source>
        <dbReference type="ARBA" id="ARBA00022777"/>
    </source>
</evidence>
<gene>
    <name evidence="9" type="ORF">JN11_01589</name>
</gene>
<evidence type="ECO:0000256" key="1">
    <source>
        <dbReference type="ARBA" id="ARBA00000085"/>
    </source>
</evidence>
<dbReference type="SUPFAM" id="SSF48452">
    <property type="entry name" value="TPR-like"/>
    <property type="match status" value="1"/>
</dbReference>
<dbReference type="AlphaFoldDB" id="A0A562U6P8"/>
<dbReference type="Pfam" id="PF13424">
    <property type="entry name" value="TPR_12"/>
    <property type="match status" value="1"/>
</dbReference>
<organism evidence="9 10">
    <name type="scientific">Mucilaginibacter frigoritolerans</name>
    <dbReference type="NCBI Taxonomy" id="652788"/>
    <lineage>
        <taxon>Bacteria</taxon>
        <taxon>Pseudomonadati</taxon>
        <taxon>Bacteroidota</taxon>
        <taxon>Sphingobacteriia</taxon>
        <taxon>Sphingobacteriales</taxon>
        <taxon>Sphingobacteriaceae</taxon>
        <taxon>Mucilaginibacter</taxon>
    </lineage>
</organism>
<evidence type="ECO:0000256" key="7">
    <source>
        <dbReference type="SAM" id="Phobius"/>
    </source>
</evidence>
<evidence type="ECO:0000256" key="6">
    <source>
        <dbReference type="PROSITE-ProRule" id="PRU00339"/>
    </source>
</evidence>
<dbReference type="PANTHER" id="PTHR43047">
    <property type="entry name" value="TWO-COMPONENT HISTIDINE PROTEIN KINASE"/>
    <property type="match status" value="1"/>
</dbReference>
<name>A0A562U6P8_9SPHI</name>
<dbReference type="SMART" id="SM00387">
    <property type="entry name" value="HATPase_c"/>
    <property type="match status" value="1"/>
</dbReference>
<dbReference type="RefSeq" id="WP_144911398.1">
    <property type="nucleotide sequence ID" value="NZ_VLLI01000004.1"/>
</dbReference>
<proteinExistence type="predicted"/>
<dbReference type="Pfam" id="PF02518">
    <property type="entry name" value="HATPase_c"/>
    <property type="match status" value="1"/>
</dbReference>
<dbReference type="EC" id="2.7.13.3" evidence="2"/>
<dbReference type="InterPro" id="IPR003594">
    <property type="entry name" value="HATPase_dom"/>
</dbReference>
<dbReference type="CDD" id="cd00082">
    <property type="entry name" value="HisKA"/>
    <property type="match status" value="1"/>
</dbReference>
<dbReference type="FunFam" id="3.30.565.10:FF:000006">
    <property type="entry name" value="Sensor histidine kinase WalK"/>
    <property type="match status" value="1"/>
</dbReference>
<keyword evidence="7" id="KW-1133">Transmembrane helix</keyword>
<dbReference type="InterPro" id="IPR004358">
    <property type="entry name" value="Sig_transdc_His_kin-like_C"/>
</dbReference>
<protein>
    <recommendedName>
        <fullName evidence="2">histidine kinase</fullName>
        <ecNumber evidence="2">2.7.13.3</ecNumber>
    </recommendedName>
</protein>
<dbReference type="Pfam" id="PF00512">
    <property type="entry name" value="HisKA"/>
    <property type="match status" value="1"/>
</dbReference>
<evidence type="ECO:0000256" key="4">
    <source>
        <dbReference type="ARBA" id="ARBA00022679"/>
    </source>
</evidence>
<dbReference type="InterPro" id="IPR036890">
    <property type="entry name" value="HATPase_C_sf"/>
</dbReference>
<dbReference type="InterPro" id="IPR019734">
    <property type="entry name" value="TPR_rpt"/>
</dbReference>
<feature type="repeat" description="TPR" evidence="6">
    <location>
        <begin position="121"/>
        <end position="154"/>
    </location>
</feature>
<dbReference type="InterPro" id="IPR036097">
    <property type="entry name" value="HisK_dim/P_sf"/>
</dbReference>
<dbReference type="Gene3D" id="1.10.287.130">
    <property type="match status" value="1"/>
</dbReference>
<dbReference type="EMBL" id="VLLI01000004">
    <property type="protein sequence ID" value="TWJ01438.1"/>
    <property type="molecule type" value="Genomic_DNA"/>
</dbReference>
<dbReference type="Gene3D" id="3.30.565.10">
    <property type="entry name" value="Histidine kinase-like ATPase, C-terminal domain"/>
    <property type="match status" value="1"/>
</dbReference>
<keyword evidence="3" id="KW-0597">Phosphoprotein</keyword>
<keyword evidence="4" id="KW-0808">Transferase</keyword>
<reference evidence="9 10" key="1">
    <citation type="submission" date="2019-07" db="EMBL/GenBank/DDBJ databases">
        <title>Genomic Encyclopedia of Archaeal and Bacterial Type Strains, Phase II (KMG-II): from individual species to whole genera.</title>
        <authorList>
            <person name="Goeker M."/>
        </authorList>
    </citation>
    <scope>NUCLEOTIDE SEQUENCE [LARGE SCALE GENOMIC DNA]</scope>
    <source>
        <strain evidence="9 10">ATCC BAA-1854</strain>
    </source>
</reference>
<evidence type="ECO:0000259" key="8">
    <source>
        <dbReference type="PROSITE" id="PS50109"/>
    </source>
</evidence>
<dbReference type="PROSITE" id="PS50005">
    <property type="entry name" value="TPR"/>
    <property type="match status" value="1"/>
</dbReference>
<dbReference type="SMART" id="SM00388">
    <property type="entry name" value="HisKA"/>
    <property type="match status" value="1"/>
</dbReference>
<keyword evidence="5 9" id="KW-0418">Kinase</keyword>
<feature type="transmembrane region" description="Helical" evidence="7">
    <location>
        <begin position="345"/>
        <end position="366"/>
    </location>
</feature>
<dbReference type="SUPFAM" id="SSF47384">
    <property type="entry name" value="Homodimeric domain of signal transducing histidine kinase"/>
    <property type="match status" value="1"/>
</dbReference>
<accession>A0A562U6P8</accession>
<feature type="domain" description="Histidine kinase" evidence="8">
    <location>
        <begin position="406"/>
        <end position="620"/>
    </location>
</feature>
<dbReference type="InterPro" id="IPR005467">
    <property type="entry name" value="His_kinase_dom"/>
</dbReference>
<comment type="caution">
    <text evidence="9">The sequence shown here is derived from an EMBL/GenBank/DDBJ whole genome shotgun (WGS) entry which is preliminary data.</text>
</comment>
<evidence type="ECO:0000313" key="9">
    <source>
        <dbReference type="EMBL" id="TWJ01438.1"/>
    </source>
</evidence>
<dbReference type="GO" id="GO:0000155">
    <property type="term" value="F:phosphorelay sensor kinase activity"/>
    <property type="evidence" value="ECO:0007669"/>
    <property type="project" value="InterPro"/>
</dbReference>
<keyword evidence="10" id="KW-1185">Reference proteome</keyword>
<dbReference type="InterPro" id="IPR011990">
    <property type="entry name" value="TPR-like_helical_dom_sf"/>
</dbReference>
<keyword evidence="7" id="KW-0472">Membrane</keyword>
<dbReference type="InterPro" id="IPR003661">
    <property type="entry name" value="HisK_dim/P_dom"/>
</dbReference>
<dbReference type="PRINTS" id="PR00344">
    <property type="entry name" value="BCTRLSENSOR"/>
</dbReference>
<keyword evidence="7" id="KW-0812">Transmembrane</keyword>
<evidence type="ECO:0000256" key="3">
    <source>
        <dbReference type="ARBA" id="ARBA00022553"/>
    </source>
</evidence>
<evidence type="ECO:0000313" key="10">
    <source>
        <dbReference type="Proteomes" id="UP000317010"/>
    </source>
</evidence>